<feature type="binding site" evidence="9">
    <location>
        <position position="127"/>
    </location>
    <ligand>
        <name>L-histidine</name>
        <dbReference type="ChEBI" id="CHEBI:57595"/>
    </ligand>
</feature>
<dbReference type="InterPro" id="IPR041715">
    <property type="entry name" value="HisRS-like_core"/>
</dbReference>
<feature type="binding site" evidence="9">
    <location>
        <position position="113"/>
    </location>
    <ligand>
        <name>L-histidine</name>
        <dbReference type="ChEBI" id="CHEBI:57595"/>
    </ligand>
</feature>
<organism evidence="11 13">
    <name type="scientific">Alkalihalobacillus alcalophilus ATCC 27647 = CGMCC 1.3604</name>
    <dbReference type="NCBI Taxonomy" id="1218173"/>
    <lineage>
        <taxon>Bacteria</taxon>
        <taxon>Bacillati</taxon>
        <taxon>Bacillota</taxon>
        <taxon>Bacilli</taxon>
        <taxon>Bacillales</taxon>
        <taxon>Bacillaceae</taxon>
        <taxon>Alkalihalobacillus</taxon>
    </lineage>
</organism>
<keyword evidence="4 8" id="KW-0067">ATP-binding</keyword>
<keyword evidence="6 8" id="KW-0030">Aminoacyl-tRNA synthetase</keyword>
<comment type="similarity">
    <text evidence="1 8">Belongs to the class-II aminoacyl-tRNA synthetase family.</text>
</comment>
<feature type="binding site" evidence="9">
    <location>
        <begin position="84"/>
        <end position="86"/>
    </location>
    <ligand>
        <name>L-histidine</name>
        <dbReference type="ChEBI" id="CHEBI:57595"/>
    </ligand>
</feature>
<dbReference type="InterPro" id="IPR036621">
    <property type="entry name" value="Anticodon-bd_dom_sf"/>
</dbReference>
<dbReference type="Pfam" id="PF03129">
    <property type="entry name" value="HGTP_anticodon"/>
    <property type="match status" value="1"/>
</dbReference>
<dbReference type="Gene3D" id="3.30.930.10">
    <property type="entry name" value="Bira Bifunctional Protein, Domain 2"/>
    <property type="match status" value="1"/>
</dbReference>
<dbReference type="Proteomes" id="UP000002754">
    <property type="component" value="Unassembled WGS sequence"/>
</dbReference>
<evidence type="ECO:0000256" key="1">
    <source>
        <dbReference type="ARBA" id="ARBA00008226"/>
    </source>
</evidence>
<dbReference type="EC" id="6.1.1.21" evidence="8"/>
<dbReference type="PANTHER" id="PTHR11476:SF7">
    <property type="entry name" value="HISTIDINE--TRNA LIGASE"/>
    <property type="match status" value="1"/>
</dbReference>
<evidence type="ECO:0000256" key="8">
    <source>
        <dbReference type="HAMAP-Rule" id="MF_00127"/>
    </source>
</evidence>
<comment type="caution">
    <text evidence="11">The sequence shown here is derived from an EMBL/GenBank/DDBJ whole genome shotgun (WGS) entry which is preliminary data.</text>
</comment>
<dbReference type="Proteomes" id="UP000297014">
    <property type="component" value="Unassembled WGS sequence"/>
</dbReference>
<evidence type="ECO:0000313" key="14">
    <source>
        <dbReference type="Proteomes" id="UP000297014"/>
    </source>
</evidence>
<reference evidence="11 13" key="1">
    <citation type="journal article" date="2014" name="Genome Announc.">
        <title>Draft Genome Sequence of Bacillus alcalophilus AV1934, a Classic Alkaliphile Isolated from Human Feces in 1934.</title>
        <authorList>
            <person name="Attie O."/>
            <person name="Jayaprakash A."/>
            <person name="Shah H."/>
            <person name="Paulsen I.T."/>
            <person name="Morino M."/>
            <person name="Takahashi Y."/>
            <person name="Narumi I."/>
            <person name="Sachidanandam R."/>
            <person name="Satoh K."/>
            <person name="Ito M."/>
            <person name="Krulwich T.A."/>
        </authorList>
    </citation>
    <scope>NUCLEOTIDE SEQUENCE [LARGE SCALE GENOMIC DNA]</scope>
    <source>
        <strain evidence="11 13">AV1934</strain>
    </source>
</reference>
<dbReference type="GO" id="GO:0005524">
    <property type="term" value="F:ATP binding"/>
    <property type="evidence" value="ECO:0007669"/>
    <property type="project" value="UniProtKB-UniRule"/>
</dbReference>
<protein>
    <recommendedName>
        <fullName evidence="8">Histidine--tRNA ligase</fullName>
        <ecNumber evidence="8">6.1.1.21</ecNumber>
    </recommendedName>
    <alternativeName>
        <fullName evidence="8">Histidyl-tRNA synthetase</fullName>
        <shortName evidence="8">HisRS</shortName>
    </alternativeName>
</protein>
<comment type="subunit">
    <text evidence="8">Homodimer.</text>
</comment>
<feature type="binding site" evidence="9">
    <location>
        <position position="272"/>
    </location>
    <ligand>
        <name>L-histidine</name>
        <dbReference type="ChEBI" id="CHEBI:57595"/>
    </ligand>
</feature>
<dbReference type="Gene3D" id="3.40.50.800">
    <property type="entry name" value="Anticodon-binding domain"/>
    <property type="match status" value="1"/>
</dbReference>
<dbReference type="GO" id="GO:0004821">
    <property type="term" value="F:histidine-tRNA ligase activity"/>
    <property type="evidence" value="ECO:0007669"/>
    <property type="project" value="UniProtKB-UniRule"/>
</dbReference>
<sequence>MRKNVEIKNVKGTIDYLPKEESVRRKVRRTLEDIFMAYGCLPIETPIINEVQLLASKYGGGAEILEEMYLLTDRGKRELALRYDLTIPFVKVIAMNPTLSMPFKRYEIGKVFRDGPIKTGRYREFTQCDVDIVGVQSQLAEAELISMAVDAFEKLGIDIEIEINNRKLLSGVLKSFEVDPEKINSAILTIDKFLKIGVDGVVKELKGKAVEAESIKKIIEFLNKKWTFEEFKKMDVRNESFLEGVQETEELLNYLDAIDLTECCVFNPYLARGLEIYTGTIYEIFLKDSSIQSSIGAGGRYDEAVGGFLGTDDCYPTVGLSFGLDVICNALGQRGQNSKSEIDYYIIPLGYEQEALQVAKNLRKNGFYVEMELGTKKITKALKKANRIAVQKVILIGEKEVKEGFYTEKEMENGEEKQINFEYKVCGTMQ</sequence>
<dbReference type="OrthoDB" id="9800814at2"/>
<evidence type="ECO:0000313" key="13">
    <source>
        <dbReference type="Proteomes" id="UP000002754"/>
    </source>
</evidence>
<dbReference type="InterPro" id="IPR004516">
    <property type="entry name" value="HisRS/HisZ"/>
</dbReference>
<dbReference type="eggNOG" id="COG0124">
    <property type="taxonomic scope" value="Bacteria"/>
</dbReference>
<dbReference type="GO" id="GO:0005737">
    <property type="term" value="C:cytoplasm"/>
    <property type="evidence" value="ECO:0007669"/>
    <property type="project" value="UniProtKB-SubCell"/>
</dbReference>
<dbReference type="Pfam" id="PF13393">
    <property type="entry name" value="tRNA-synt_His"/>
    <property type="match status" value="1"/>
</dbReference>
<dbReference type="AlphaFoldDB" id="A0A094YQU6"/>
<dbReference type="GO" id="GO:0016740">
    <property type="term" value="F:transferase activity"/>
    <property type="evidence" value="ECO:0007669"/>
    <property type="project" value="UniProtKB-ARBA"/>
</dbReference>
<feature type="domain" description="Aminoacyl-transfer RNA synthetases class-II family profile" evidence="10">
    <location>
        <begin position="1"/>
        <end position="348"/>
    </location>
</feature>
<dbReference type="InterPro" id="IPR004154">
    <property type="entry name" value="Anticodon-bd"/>
</dbReference>
<proteinExistence type="inferred from homology"/>
<evidence type="ECO:0000256" key="2">
    <source>
        <dbReference type="ARBA" id="ARBA00022490"/>
    </source>
</evidence>
<dbReference type="NCBIfam" id="TIGR00442">
    <property type="entry name" value="hisS"/>
    <property type="match status" value="1"/>
</dbReference>
<feature type="binding site" evidence="9">
    <location>
        <position position="131"/>
    </location>
    <ligand>
        <name>L-histidine</name>
        <dbReference type="ChEBI" id="CHEBI:57595"/>
    </ligand>
</feature>
<dbReference type="PROSITE" id="PS50862">
    <property type="entry name" value="AA_TRNA_LIGASE_II"/>
    <property type="match status" value="1"/>
</dbReference>
<dbReference type="SUPFAM" id="SSF52954">
    <property type="entry name" value="Class II aaRS ABD-related"/>
    <property type="match status" value="1"/>
</dbReference>
<dbReference type="STRING" id="1218173.BALCAV_0220020"/>
<keyword evidence="3 8" id="KW-0547">Nucleotide-binding</keyword>
<evidence type="ECO:0000259" key="10">
    <source>
        <dbReference type="PROSITE" id="PS50862"/>
    </source>
</evidence>
<gene>
    <name evidence="8" type="primary">hisS</name>
    <name evidence="12" type="ORF">AJ85_16230</name>
    <name evidence="11" type="ORF">BALCAV_0220020</name>
</gene>
<keyword evidence="8 11" id="KW-0436">Ligase</keyword>
<evidence type="ECO:0000256" key="3">
    <source>
        <dbReference type="ARBA" id="ARBA00022741"/>
    </source>
</evidence>
<evidence type="ECO:0000256" key="9">
    <source>
        <dbReference type="PIRSR" id="PIRSR001549-1"/>
    </source>
</evidence>
<name>A0A094YQU6_ALKAL</name>
<keyword evidence="5 8" id="KW-0648">Protein biosynthesis</keyword>
<dbReference type="GO" id="GO:0140096">
    <property type="term" value="F:catalytic activity, acting on a protein"/>
    <property type="evidence" value="ECO:0007669"/>
    <property type="project" value="UniProtKB-ARBA"/>
</dbReference>
<comment type="subcellular location">
    <subcellularLocation>
        <location evidence="8">Cytoplasm</location>
    </subcellularLocation>
</comment>
<dbReference type="InterPro" id="IPR006195">
    <property type="entry name" value="aa-tRNA-synth_II"/>
</dbReference>
<dbReference type="NCBIfam" id="NF009085">
    <property type="entry name" value="PRK12420.1"/>
    <property type="match status" value="1"/>
</dbReference>
<evidence type="ECO:0000313" key="11">
    <source>
        <dbReference type="EMBL" id="KGA95822.1"/>
    </source>
</evidence>
<dbReference type="SUPFAM" id="SSF55681">
    <property type="entry name" value="Class II aaRS and biotin synthetases"/>
    <property type="match status" value="1"/>
</dbReference>
<dbReference type="EMBL" id="ALPT02000100">
    <property type="protein sequence ID" value="KGA95822.1"/>
    <property type="molecule type" value="Genomic_DNA"/>
</dbReference>
<dbReference type="PANTHER" id="PTHR11476">
    <property type="entry name" value="HISTIDYL-TRNA SYNTHETASE"/>
    <property type="match status" value="1"/>
</dbReference>
<dbReference type="HAMAP" id="MF_00127">
    <property type="entry name" value="His_tRNA_synth"/>
    <property type="match status" value="1"/>
</dbReference>
<reference evidence="12 14" key="2">
    <citation type="submission" date="2014-01" db="EMBL/GenBank/DDBJ databases">
        <title>Draft genome sequencing of Bacillus alcalophilus CGMCC 1.3604.</title>
        <authorList>
            <person name="Yang J."/>
            <person name="Diao L."/>
            <person name="Yang S."/>
        </authorList>
    </citation>
    <scope>NUCLEOTIDE SEQUENCE [LARGE SCALE GENOMIC DNA]</scope>
    <source>
        <strain evidence="12 14">CGMCC 1.3604</strain>
    </source>
</reference>
<keyword evidence="13" id="KW-1185">Reference proteome</keyword>
<comment type="catalytic activity">
    <reaction evidence="7 8">
        <text>tRNA(His) + L-histidine + ATP = L-histidyl-tRNA(His) + AMP + diphosphate + H(+)</text>
        <dbReference type="Rhea" id="RHEA:17313"/>
        <dbReference type="Rhea" id="RHEA-COMP:9665"/>
        <dbReference type="Rhea" id="RHEA-COMP:9689"/>
        <dbReference type="ChEBI" id="CHEBI:15378"/>
        <dbReference type="ChEBI" id="CHEBI:30616"/>
        <dbReference type="ChEBI" id="CHEBI:33019"/>
        <dbReference type="ChEBI" id="CHEBI:57595"/>
        <dbReference type="ChEBI" id="CHEBI:78442"/>
        <dbReference type="ChEBI" id="CHEBI:78527"/>
        <dbReference type="ChEBI" id="CHEBI:456215"/>
        <dbReference type="EC" id="6.1.1.21"/>
    </reaction>
</comment>
<dbReference type="CDD" id="cd00773">
    <property type="entry name" value="HisRS-like_core"/>
    <property type="match status" value="1"/>
</dbReference>
<dbReference type="InterPro" id="IPR015807">
    <property type="entry name" value="His-tRNA-ligase"/>
</dbReference>
<dbReference type="GO" id="GO:0006427">
    <property type="term" value="P:histidyl-tRNA aminoacylation"/>
    <property type="evidence" value="ECO:0007669"/>
    <property type="project" value="UniProtKB-UniRule"/>
</dbReference>
<dbReference type="PIRSF" id="PIRSF001549">
    <property type="entry name" value="His-tRNA_synth"/>
    <property type="match status" value="1"/>
</dbReference>
<accession>A0A094YQU6</accession>
<evidence type="ECO:0000313" key="12">
    <source>
        <dbReference type="EMBL" id="THG89605.1"/>
    </source>
</evidence>
<dbReference type="InterPro" id="IPR045864">
    <property type="entry name" value="aa-tRNA-synth_II/BPL/LPL"/>
</dbReference>
<keyword evidence="2 8" id="KW-0963">Cytoplasm</keyword>
<evidence type="ECO:0000256" key="7">
    <source>
        <dbReference type="ARBA" id="ARBA00047639"/>
    </source>
</evidence>
<evidence type="ECO:0000256" key="6">
    <source>
        <dbReference type="ARBA" id="ARBA00023146"/>
    </source>
</evidence>
<evidence type="ECO:0000256" key="4">
    <source>
        <dbReference type="ARBA" id="ARBA00022840"/>
    </source>
</evidence>
<dbReference type="RefSeq" id="WP_003324640.1">
    <property type="nucleotide sequence ID" value="NZ_ALPT02000100.1"/>
</dbReference>
<evidence type="ECO:0000256" key="5">
    <source>
        <dbReference type="ARBA" id="ARBA00022917"/>
    </source>
</evidence>
<dbReference type="EMBL" id="JALP01000212">
    <property type="protein sequence ID" value="THG89605.1"/>
    <property type="molecule type" value="Genomic_DNA"/>
</dbReference>